<feature type="domain" description="HTH crp-type" evidence="1">
    <location>
        <begin position="13"/>
        <end position="82"/>
    </location>
</feature>
<dbReference type="CDD" id="cd00092">
    <property type="entry name" value="HTH_CRP"/>
    <property type="match status" value="1"/>
</dbReference>
<dbReference type="Proteomes" id="UP000034392">
    <property type="component" value="Chromosome"/>
</dbReference>
<reference evidence="2" key="1">
    <citation type="submission" date="2015-05" db="EMBL/GenBank/DDBJ databases">
        <title>The complete genome of Altererythrobacter atlanticus strain 26DY36.</title>
        <authorList>
            <person name="Wu Y.-H."/>
            <person name="Cheng H."/>
            <person name="Wu X.-W."/>
        </authorList>
    </citation>
    <scope>NUCLEOTIDE SEQUENCE [LARGE SCALE GENOMIC DNA]</scope>
    <source>
        <strain evidence="2">26DY36</strain>
    </source>
</reference>
<accession>A0A0F7KVL2</accession>
<protein>
    <submittedName>
        <fullName evidence="2">Transcriptional activator protein Anr</fullName>
    </submittedName>
</protein>
<dbReference type="KEGG" id="aay:WYH_02689"/>
<dbReference type="Pfam" id="PF13545">
    <property type="entry name" value="HTH_Crp_2"/>
    <property type="match status" value="1"/>
</dbReference>
<dbReference type="PATRIC" id="fig|1267766.3.peg.2724"/>
<dbReference type="InterPro" id="IPR012318">
    <property type="entry name" value="HTH_CRP"/>
</dbReference>
<dbReference type="SUPFAM" id="SSF46785">
    <property type="entry name" value="Winged helix' DNA-binding domain"/>
    <property type="match status" value="1"/>
</dbReference>
<dbReference type="InterPro" id="IPR036388">
    <property type="entry name" value="WH-like_DNA-bd_sf"/>
</dbReference>
<dbReference type="InterPro" id="IPR036390">
    <property type="entry name" value="WH_DNA-bd_sf"/>
</dbReference>
<sequence>MASLRRGFLLARSTAVEKLSYFLMDLVHRLGGRREICLLMSRAEIGDHLGLTSETVTRTFTLLQNEKLLRVNGKDVTILDSNGLLLNAQAIFST</sequence>
<keyword evidence="3" id="KW-1185">Reference proteome</keyword>
<dbReference type="SMART" id="SM00419">
    <property type="entry name" value="HTH_CRP"/>
    <property type="match status" value="1"/>
</dbReference>
<name>A0A0F7KVL2_9SPHN</name>
<dbReference type="PRINTS" id="PR00034">
    <property type="entry name" value="HTHCRP"/>
</dbReference>
<organism evidence="2 3">
    <name type="scientific">Croceibacterium atlanticum</name>
    <dbReference type="NCBI Taxonomy" id="1267766"/>
    <lineage>
        <taxon>Bacteria</taxon>
        <taxon>Pseudomonadati</taxon>
        <taxon>Pseudomonadota</taxon>
        <taxon>Alphaproteobacteria</taxon>
        <taxon>Sphingomonadales</taxon>
        <taxon>Erythrobacteraceae</taxon>
        <taxon>Croceibacterium</taxon>
    </lineage>
</organism>
<evidence type="ECO:0000313" key="2">
    <source>
        <dbReference type="EMBL" id="AKH43719.1"/>
    </source>
</evidence>
<dbReference type="PROSITE" id="PS51063">
    <property type="entry name" value="HTH_CRP_2"/>
    <property type="match status" value="1"/>
</dbReference>
<dbReference type="AlphaFoldDB" id="A0A0F7KVL2"/>
<dbReference type="Gene3D" id="1.10.10.10">
    <property type="entry name" value="Winged helix-like DNA-binding domain superfamily/Winged helix DNA-binding domain"/>
    <property type="match status" value="1"/>
</dbReference>
<evidence type="ECO:0000259" key="1">
    <source>
        <dbReference type="PROSITE" id="PS51063"/>
    </source>
</evidence>
<dbReference type="EMBL" id="CP011452">
    <property type="protein sequence ID" value="AKH43719.1"/>
    <property type="molecule type" value="Genomic_DNA"/>
</dbReference>
<proteinExistence type="predicted"/>
<evidence type="ECO:0000313" key="3">
    <source>
        <dbReference type="Proteomes" id="UP000034392"/>
    </source>
</evidence>
<gene>
    <name evidence="2" type="primary">anr</name>
    <name evidence="2" type="ORF">WYH_02689</name>
</gene>
<dbReference type="STRING" id="1267766.WYH_02689"/>
<dbReference type="GO" id="GO:0003677">
    <property type="term" value="F:DNA binding"/>
    <property type="evidence" value="ECO:0007669"/>
    <property type="project" value="InterPro"/>
</dbReference>
<dbReference type="GO" id="GO:0006355">
    <property type="term" value="P:regulation of DNA-templated transcription"/>
    <property type="evidence" value="ECO:0007669"/>
    <property type="project" value="InterPro"/>
</dbReference>